<sequence length="71" mass="7709">TSNRDISGVFSSKQEAYIMNNHGKPSANLVNCHPTIMLNAGHNYDETSAGSGQAFDVIPAFYTVIYIMKVA</sequence>
<comment type="caution">
    <text evidence="1">The sequence shown here is derived from an EMBL/GenBank/DDBJ whole genome shotgun (WGS) entry which is preliminary data.</text>
</comment>
<proteinExistence type="predicted"/>
<accession>A0A388TCY3</accession>
<evidence type="ECO:0000313" key="1">
    <source>
        <dbReference type="EMBL" id="GBR74748.1"/>
    </source>
</evidence>
<dbReference type="Proteomes" id="UP000269352">
    <property type="component" value="Unassembled WGS sequence"/>
</dbReference>
<keyword evidence="2" id="KW-1185">Reference proteome</keyword>
<name>A0A388TCY3_TERA1</name>
<dbReference type="AlphaFoldDB" id="A0A388TCY3"/>
<gene>
    <name evidence="1" type="ORF">NO1_1873</name>
</gene>
<protein>
    <submittedName>
        <fullName evidence="1">Uncharacterized protein</fullName>
    </submittedName>
</protein>
<organism evidence="1 2">
    <name type="scientific">Termititenax aidoneus</name>
    <dbReference type="NCBI Taxonomy" id="2218524"/>
    <lineage>
        <taxon>Bacteria</taxon>
        <taxon>Bacillati</taxon>
        <taxon>Candidatus Margulisiibacteriota</taxon>
        <taxon>Candidatus Termititenacia</taxon>
        <taxon>Candidatus Termititenacales</taxon>
        <taxon>Candidatus Termititenacaceae</taxon>
        <taxon>Candidatus Termititenax</taxon>
    </lineage>
</organism>
<evidence type="ECO:0000313" key="2">
    <source>
        <dbReference type="Proteomes" id="UP000269352"/>
    </source>
</evidence>
<dbReference type="EMBL" id="BGZN01000078">
    <property type="protein sequence ID" value="GBR74748.1"/>
    <property type="molecule type" value="Genomic_DNA"/>
</dbReference>
<feature type="non-terminal residue" evidence="1">
    <location>
        <position position="1"/>
    </location>
</feature>
<reference evidence="1 2" key="1">
    <citation type="journal article" date="2019" name="ISME J.">
        <title>Genome analyses of uncultured TG2/ZB3 bacteria in 'Margulisbacteria' specifically attached to ectosymbiotic spirochetes of protists in the termite gut.</title>
        <authorList>
            <person name="Utami Y.D."/>
            <person name="Kuwahara H."/>
            <person name="Igai K."/>
            <person name="Murakami T."/>
            <person name="Sugaya K."/>
            <person name="Morikawa T."/>
            <person name="Nagura Y."/>
            <person name="Yuki M."/>
            <person name="Deevong P."/>
            <person name="Inoue T."/>
            <person name="Kihara K."/>
            <person name="Lo N."/>
            <person name="Yamada A."/>
            <person name="Ohkuma M."/>
            <person name="Hongoh Y."/>
        </authorList>
    </citation>
    <scope>NUCLEOTIDE SEQUENCE [LARGE SCALE GENOMIC DNA]</scope>
    <source>
        <strain evidence="1">NkOx7-01</strain>
    </source>
</reference>